<dbReference type="GO" id="GO:0030261">
    <property type="term" value="P:chromosome condensation"/>
    <property type="evidence" value="ECO:0007669"/>
    <property type="project" value="TreeGrafter"/>
</dbReference>
<feature type="compositionally biased region" description="Low complexity" evidence="4">
    <location>
        <begin position="175"/>
        <end position="189"/>
    </location>
</feature>
<dbReference type="SUPFAM" id="SSF46785">
    <property type="entry name" value="Winged helix' DNA-binding domain"/>
    <property type="match status" value="1"/>
</dbReference>
<dbReference type="InterPro" id="IPR017956">
    <property type="entry name" value="AT_hook_DNA-bd_motif"/>
</dbReference>
<dbReference type="PANTHER" id="PTHR11467:SF109">
    <property type="entry name" value="H15 DOMAIN-CONTAINING PROTEIN"/>
    <property type="match status" value="1"/>
</dbReference>
<name>A0AAV0DQM7_9ASTE</name>
<dbReference type="GO" id="GO:0031492">
    <property type="term" value="F:nucleosomal DNA binding"/>
    <property type="evidence" value="ECO:0007669"/>
    <property type="project" value="TreeGrafter"/>
</dbReference>
<evidence type="ECO:0000256" key="1">
    <source>
        <dbReference type="ARBA" id="ARBA00004123"/>
    </source>
</evidence>
<reference evidence="6" key="1">
    <citation type="submission" date="2022-07" db="EMBL/GenBank/DDBJ databases">
        <authorList>
            <person name="Macas J."/>
            <person name="Novak P."/>
            <person name="Neumann P."/>
        </authorList>
    </citation>
    <scope>NUCLEOTIDE SEQUENCE</scope>
</reference>
<dbReference type="GO" id="GO:0005730">
    <property type="term" value="C:nucleolus"/>
    <property type="evidence" value="ECO:0007669"/>
    <property type="project" value="TreeGrafter"/>
</dbReference>
<feature type="compositionally biased region" description="Basic residues" evidence="4">
    <location>
        <begin position="303"/>
        <end position="317"/>
    </location>
</feature>
<proteinExistence type="predicted"/>
<keyword evidence="3" id="KW-0539">Nucleus</keyword>
<dbReference type="InterPro" id="IPR005818">
    <property type="entry name" value="Histone_H1/H5_H15"/>
</dbReference>
<feature type="region of interest" description="Disordered" evidence="4">
    <location>
        <begin position="548"/>
        <end position="567"/>
    </location>
</feature>
<feature type="domain" description="H15" evidence="5">
    <location>
        <begin position="80"/>
        <end position="150"/>
    </location>
</feature>
<feature type="compositionally biased region" description="Basic and acidic residues" evidence="4">
    <location>
        <begin position="1087"/>
        <end position="1096"/>
    </location>
</feature>
<sequence length="1123" mass="125278">MDCLNPPHLPVKPPPAIPPEAEDSGSQYRNEESKSAMQNFRSLMMKAVIASLGNNSLTLAQSAVVEETLCQCFPRLRAPDHPPYAWMIRTAIEKLKEEGCSSECAISKCIMSDNPDLPWAHPTLLKCHLTKLCEKGDIVRTQDGLYLLNDQNILIPHIPNSTLNSTICSLSLDLSSNSPDSDSTTSGSPMRKRRKRKRKLKKVGIKKRLGRPPKKKNILLKQKRKVRGRPPKKVKWNEKVSSLEQESFNAIEATHNQMDGQNMEIPVVPTNIGLEVKKLVVNARSSYKGKSKMISEAATKGNVRMKPKRKGRGRPPKKVNGNENVSSLEEEAFNATETTNIQMELQNVEVPVVHMGAGSDNQNPVVEGRSDVIKAENERQENEMMKGLNPSRLKNTDSQPEADGQFGQLKEKNGMNSETATKENIRMKPKKKGRGRPPKKVNGNEQVSFLEEETFNATETTNIQMEWQSVEVPVVPTGVGSEEQNPVVEGRSDIIEAENKREEFEMMKGLNPSRLENTDSQPEVDGQFGQLKEKSGMNSETATKVNIRMKPKRKGRGRPPKKVNGNENVSSLEEATFNATERTNIPMEWQNVEVSVVPTGVGFEEQNPVVEGRSDIIEAENETEEENEMMKGLNPTRLENTDCQLGEGQIGQSKEKSEMNSEAAMKKNISLKPKRKVRGSPPKILKMKEKVSSSDEVAINAIEATDKQMEWQKVEVQVVTTDVVTQEQNAVVRARSDVIETENEQEEEEQEVMKAQNPSVLEIKDSPLEADLSADAANKMGLQEYNLSELVVPMEEECNQEEILMEENIAEVEAMNGNQAEKESKEDNHPGTIKADKMVQGCSTHLIVQKLGDQAAKQNLANETNTSAKESGVQIEKQMKNKVFRKCSQNGGKEMVASPKTDDIGAGRCLRSRGKIQPAQRLETVQKTTIICSEIPKHEGNTMVPNRPEETGTKANCQHEEETVARGDHHGHVVEHTVECDNEIMSFQFQQNKIAAPKVETQQAQFQQPNHRQLRSRTPKIEPGAEVQRVVQRVCSLPAIKKVDRKIEPGSEEKNVVQSASSAPATRIVTRKMAAATASYISPDFSLDEKKQEQQKTKSFSKNQVDEVVSSMPRRSARLAMEQ</sequence>
<dbReference type="PROSITE" id="PS51504">
    <property type="entry name" value="H15"/>
    <property type="match status" value="1"/>
</dbReference>
<comment type="caution">
    <text evidence="6">The sequence shown here is derived from an EMBL/GenBank/DDBJ whole genome shotgun (WGS) entry which is preliminary data.</text>
</comment>
<dbReference type="InterPro" id="IPR036388">
    <property type="entry name" value="WH-like_DNA-bd_sf"/>
</dbReference>
<dbReference type="GO" id="GO:0006334">
    <property type="term" value="P:nucleosome assembly"/>
    <property type="evidence" value="ECO:0007669"/>
    <property type="project" value="InterPro"/>
</dbReference>
<dbReference type="SMART" id="SM00526">
    <property type="entry name" value="H15"/>
    <property type="match status" value="1"/>
</dbReference>
<feature type="compositionally biased region" description="Pro residues" evidence="4">
    <location>
        <begin position="7"/>
        <end position="18"/>
    </location>
</feature>
<dbReference type="PANTHER" id="PTHR11467">
    <property type="entry name" value="HISTONE H1"/>
    <property type="match status" value="1"/>
</dbReference>
<evidence type="ECO:0000256" key="2">
    <source>
        <dbReference type="ARBA" id="ARBA00023125"/>
    </source>
</evidence>
<dbReference type="GO" id="GO:0045910">
    <property type="term" value="P:negative regulation of DNA recombination"/>
    <property type="evidence" value="ECO:0007669"/>
    <property type="project" value="TreeGrafter"/>
</dbReference>
<feature type="region of interest" description="Disordered" evidence="4">
    <location>
        <begin position="175"/>
        <end position="217"/>
    </location>
</feature>
<evidence type="ECO:0000256" key="4">
    <source>
        <dbReference type="SAM" id="MobiDB-lite"/>
    </source>
</evidence>
<evidence type="ECO:0000313" key="7">
    <source>
        <dbReference type="Proteomes" id="UP001152523"/>
    </source>
</evidence>
<dbReference type="SMART" id="SM00384">
    <property type="entry name" value="AT_hook"/>
    <property type="match status" value="5"/>
</dbReference>
<dbReference type="EMBL" id="CAMAPF010000128">
    <property type="protein sequence ID" value="CAH9104906.1"/>
    <property type="molecule type" value="Genomic_DNA"/>
</dbReference>
<dbReference type="GO" id="GO:0000786">
    <property type="term" value="C:nucleosome"/>
    <property type="evidence" value="ECO:0007669"/>
    <property type="project" value="InterPro"/>
</dbReference>
<feature type="region of interest" description="Disordered" evidence="4">
    <location>
        <begin position="376"/>
        <end position="442"/>
    </location>
</feature>
<dbReference type="Gene3D" id="1.10.10.10">
    <property type="entry name" value="Winged helix-like DNA-binding domain superfamily/Winged helix DNA-binding domain"/>
    <property type="match status" value="1"/>
</dbReference>
<dbReference type="Proteomes" id="UP001152523">
    <property type="component" value="Unassembled WGS sequence"/>
</dbReference>
<comment type="subcellular location">
    <subcellularLocation>
        <location evidence="1">Nucleus</location>
    </subcellularLocation>
</comment>
<organism evidence="6 7">
    <name type="scientific">Cuscuta epithymum</name>
    <dbReference type="NCBI Taxonomy" id="186058"/>
    <lineage>
        <taxon>Eukaryota</taxon>
        <taxon>Viridiplantae</taxon>
        <taxon>Streptophyta</taxon>
        <taxon>Embryophyta</taxon>
        <taxon>Tracheophyta</taxon>
        <taxon>Spermatophyta</taxon>
        <taxon>Magnoliopsida</taxon>
        <taxon>eudicotyledons</taxon>
        <taxon>Gunneridae</taxon>
        <taxon>Pentapetalae</taxon>
        <taxon>asterids</taxon>
        <taxon>lamiids</taxon>
        <taxon>Solanales</taxon>
        <taxon>Convolvulaceae</taxon>
        <taxon>Cuscuteae</taxon>
        <taxon>Cuscuta</taxon>
        <taxon>Cuscuta subgen. Cuscuta</taxon>
    </lineage>
</organism>
<feature type="region of interest" description="Disordered" evidence="4">
    <location>
        <begin position="302"/>
        <end position="324"/>
    </location>
</feature>
<dbReference type="InterPro" id="IPR036390">
    <property type="entry name" value="WH_DNA-bd_sf"/>
</dbReference>
<keyword evidence="2" id="KW-0238">DNA-binding</keyword>
<evidence type="ECO:0000256" key="3">
    <source>
        <dbReference type="ARBA" id="ARBA00023242"/>
    </source>
</evidence>
<dbReference type="Pfam" id="PF00538">
    <property type="entry name" value="Linker_histone"/>
    <property type="match status" value="1"/>
</dbReference>
<dbReference type="PRINTS" id="PR00929">
    <property type="entry name" value="ATHOOK"/>
</dbReference>
<dbReference type="AlphaFoldDB" id="A0AAV0DQM7"/>
<feature type="compositionally biased region" description="Basic residues" evidence="4">
    <location>
        <begin position="190"/>
        <end position="217"/>
    </location>
</feature>
<accession>A0AAV0DQM7</accession>
<protein>
    <recommendedName>
        <fullName evidence="5">H15 domain-containing protein</fullName>
    </recommendedName>
</protein>
<dbReference type="GO" id="GO:0003690">
    <property type="term" value="F:double-stranded DNA binding"/>
    <property type="evidence" value="ECO:0007669"/>
    <property type="project" value="TreeGrafter"/>
</dbReference>
<feature type="compositionally biased region" description="Basic residues" evidence="4">
    <location>
        <begin position="427"/>
        <end position="439"/>
    </location>
</feature>
<evidence type="ECO:0000313" key="6">
    <source>
        <dbReference type="EMBL" id="CAH9104906.1"/>
    </source>
</evidence>
<feature type="compositionally biased region" description="Basic residues" evidence="4">
    <location>
        <begin position="548"/>
        <end position="561"/>
    </location>
</feature>
<keyword evidence="7" id="KW-1185">Reference proteome</keyword>
<gene>
    <name evidence="6" type="ORF">CEPIT_LOCUS16962</name>
</gene>
<feature type="region of interest" description="Disordered" evidence="4">
    <location>
        <begin position="1087"/>
        <end position="1123"/>
    </location>
</feature>
<evidence type="ECO:0000259" key="5">
    <source>
        <dbReference type="PROSITE" id="PS51504"/>
    </source>
</evidence>
<feature type="region of interest" description="Disordered" evidence="4">
    <location>
        <begin position="1"/>
        <end position="34"/>
    </location>
</feature>